<protein>
    <submittedName>
        <fullName evidence="1">Uncharacterized protein</fullName>
    </submittedName>
</protein>
<proteinExistence type="predicted"/>
<reference evidence="1" key="1">
    <citation type="submission" date="2018-02" db="EMBL/GenBank/DDBJ databases">
        <title>Rhizophora mucronata_Transcriptome.</title>
        <authorList>
            <person name="Meera S.P."/>
            <person name="Sreeshan A."/>
            <person name="Augustine A."/>
        </authorList>
    </citation>
    <scope>NUCLEOTIDE SEQUENCE</scope>
    <source>
        <tissue evidence="1">Leaf</tissue>
    </source>
</reference>
<sequence>MVWRPHERVRFYINTTFRGDFSGLASVVLDELVRLCHLPQLTCFLGRTVGLDYTMKYCFPFYGFFMT</sequence>
<name>A0A2P2IIA9_RHIMU</name>
<organism evidence="1">
    <name type="scientific">Rhizophora mucronata</name>
    <name type="common">Asiatic mangrove</name>
    <dbReference type="NCBI Taxonomy" id="61149"/>
    <lineage>
        <taxon>Eukaryota</taxon>
        <taxon>Viridiplantae</taxon>
        <taxon>Streptophyta</taxon>
        <taxon>Embryophyta</taxon>
        <taxon>Tracheophyta</taxon>
        <taxon>Spermatophyta</taxon>
        <taxon>Magnoliopsida</taxon>
        <taxon>eudicotyledons</taxon>
        <taxon>Gunneridae</taxon>
        <taxon>Pentapetalae</taxon>
        <taxon>rosids</taxon>
        <taxon>fabids</taxon>
        <taxon>Malpighiales</taxon>
        <taxon>Rhizophoraceae</taxon>
        <taxon>Rhizophora</taxon>
    </lineage>
</organism>
<accession>A0A2P2IIA9</accession>
<evidence type="ECO:0000313" key="1">
    <source>
        <dbReference type="EMBL" id="MBW80931.1"/>
    </source>
</evidence>
<dbReference type="EMBL" id="GGEC01000448">
    <property type="protein sequence ID" value="MBW80931.1"/>
    <property type="molecule type" value="Transcribed_RNA"/>
</dbReference>
<dbReference type="AlphaFoldDB" id="A0A2P2IIA9"/>